<evidence type="ECO:0000259" key="2">
    <source>
        <dbReference type="PROSITE" id="PS51742"/>
    </source>
</evidence>
<gene>
    <name evidence="3" type="ORF">EXY23_15575</name>
</gene>
<dbReference type="AlphaFoldDB" id="A0A4R4DJT0"/>
<dbReference type="OrthoDB" id="8720942at2"/>
<evidence type="ECO:0000256" key="1">
    <source>
        <dbReference type="SAM" id="MobiDB-lite"/>
    </source>
</evidence>
<evidence type="ECO:0000313" key="4">
    <source>
        <dbReference type="Proteomes" id="UP000295023"/>
    </source>
</evidence>
<protein>
    <submittedName>
        <fullName evidence="3">DNA-binding protein</fullName>
    </submittedName>
</protein>
<dbReference type="PROSITE" id="PS51742">
    <property type="entry name" value="PPC"/>
    <property type="match status" value="1"/>
</dbReference>
<dbReference type="GO" id="GO:0003677">
    <property type="term" value="F:DNA binding"/>
    <property type="evidence" value="ECO:0007669"/>
    <property type="project" value="UniProtKB-KW"/>
</dbReference>
<dbReference type="InterPro" id="IPR005175">
    <property type="entry name" value="PPC_dom"/>
</dbReference>
<evidence type="ECO:0000313" key="3">
    <source>
        <dbReference type="EMBL" id="TCZ59776.1"/>
    </source>
</evidence>
<keyword evidence="4" id="KW-1185">Reference proteome</keyword>
<reference evidence="3 4" key="1">
    <citation type="submission" date="2019-03" db="EMBL/GenBank/DDBJ databases">
        <title>Paracraurococcus aquatilis NE82 genome sequence.</title>
        <authorList>
            <person name="Zhao Y."/>
            <person name="Du Z."/>
        </authorList>
    </citation>
    <scope>NUCLEOTIDE SEQUENCE [LARGE SCALE GENOMIC DNA]</scope>
    <source>
        <strain evidence="3 4">NE82</strain>
    </source>
</reference>
<dbReference type="CDD" id="cd11378">
    <property type="entry name" value="DUF296"/>
    <property type="match status" value="1"/>
</dbReference>
<name>A0A4R4DJT0_9PROT</name>
<comment type="caution">
    <text evidence="3">The sequence shown here is derived from an EMBL/GenBank/DDBJ whole genome shotgun (WGS) entry which is preliminary data.</text>
</comment>
<dbReference type="SUPFAM" id="SSF117856">
    <property type="entry name" value="AF0104/ALDC/Ptd012-like"/>
    <property type="match status" value="2"/>
</dbReference>
<proteinExistence type="predicted"/>
<keyword evidence="3" id="KW-0238">DNA-binding</keyword>
<dbReference type="Pfam" id="PF03479">
    <property type="entry name" value="PCC"/>
    <property type="match status" value="1"/>
</dbReference>
<feature type="region of interest" description="Disordered" evidence="1">
    <location>
        <begin position="1"/>
        <end position="28"/>
    </location>
</feature>
<dbReference type="EMBL" id="SKBM01000014">
    <property type="protein sequence ID" value="TCZ59776.1"/>
    <property type="molecule type" value="Genomic_DNA"/>
</dbReference>
<dbReference type="Gene3D" id="3.30.1330.80">
    <property type="entry name" value="Hypothetical protein, similar to alpha- acetolactate decarboxylase, domain 2"/>
    <property type="match status" value="2"/>
</dbReference>
<organism evidence="3 4">
    <name type="scientific">Roseicella aquatilis</name>
    <dbReference type="NCBI Taxonomy" id="2527868"/>
    <lineage>
        <taxon>Bacteria</taxon>
        <taxon>Pseudomonadati</taxon>
        <taxon>Pseudomonadota</taxon>
        <taxon>Alphaproteobacteria</taxon>
        <taxon>Acetobacterales</taxon>
        <taxon>Roseomonadaceae</taxon>
        <taxon>Roseicella</taxon>
    </lineage>
</organism>
<feature type="domain" description="PPC" evidence="2">
    <location>
        <begin position="200"/>
        <end position="310"/>
    </location>
</feature>
<accession>A0A4R4DJT0</accession>
<sequence>MHPERSQRGRAAPRHLEQPGPRLEPRLDSLPARVTPLEFTLEPGLTLLEAVARPLRAAGFASAALELRGGGFGPFAYVLPAHAPDATHVAWYSATHQPPGGARLERACITFGQREGVPWLHCHAIWQEASGRRRALPGAVDRPPGYEAAGRRAGHVLPEETVVAAPVAVRAWGLSGAGFAVRADAETNFSIFQPAAMPGPAGGSRAVVLRVRPNEDVVAALEAACRAHGLARAVLRGGVGSLVSPRFAEGTGTGDIATELLVTAGGVGPEGAHLAVALADMRGEVHAGTVPRGGNAVCITCELVLEEVPG</sequence>
<dbReference type="Proteomes" id="UP000295023">
    <property type="component" value="Unassembled WGS sequence"/>
</dbReference>